<dbReference type="Proteomes" id="UP000024635">
    <property type="component" value="Unassembled WGS sequence"/>
</dbReference>
<gene>
    <name evidence="1" type="primary">Acey_s0010.g1068</name>
    <name evidence="1" type="ORF">Y032_0010g1068</name>
</gene>
<dbReference type="AlphaFoldDB" id="A0A016VF72"/>
<reference evidence="2" key="1">
    <citation type="journal article" date="2015" name="Nat. Genet.">
        <title>The genome and transcriptome of the zoonotic hookworm Ancylostoma ceylanicum identify infection-specific gene families.</title>
        <authorList>
            <person name="Schwarz E.M."/>
            <person name="Hu Y."/>
            <person name="Antoshechkin I."/>
            <person name="Miller M.M."/>
            <person name="Sternberg P.W."/>
            <person name="Aroian R.V."/>
        </authorList>
    </citation>
    <scope>NUCLEOTIDE SEQUENCE</scope>
    <source>
        <strain evidence="2">HY135</strain>
    </source>
</reference>
<name>A0A016VF72_9BILA</name>
<protein>
    <submittedName>
        <fullName evidence="1">Uncharacterized protein</fullName>
    </submittedName>
</protein>
<evidence type="ECO:0000313" key="1">
    <source>
        <dbReference type="EMBL" id="EYC26289.1"/>
    </source>
</evidence>
<sequence length="89" mass="10197">MWGTSAIVGGRCPAVYLQGEANILNSSGLHPPEYRAQLGQCPRFNYPTLSDCSTNNSRAAKMSSEQQRFFPLLRFRPHLRWDNKQISYY</sequence>
<dbReference type="EMBL" id="JARK01001346">
    <property type="protein sequence ID" value="EYC26289.1"/>
    <property type="molecule type" value="Genomic_DNA"/>
</dbReference>
<keyword evidence="2" id="KW-1185">Reference proteome</keyword>
<accession>A0A016VF72</accession>
<organism evidence="1 2">
    <name type="scientific">Ancylostoma ceylanicum</name>
    <dbReference type="NCBI Taxonomy" id="53326"/>
    <lineage>
        <taxon>Eukaryota</taxon>
        <taxon>Metazoa</taxon>
        <taxon>Ecdysozoa</taxon>
        <taxon>Nematoda</taxon>
        <taxon>Chromadorea</taxon>
        <taxon>Rhabditida</taxon>
        <taxon>Rhabditina</taxon>
        <taxon>Rhabditomorpha</taxon>
        <taxon>Strongyloidea</taxon>
        <taxon>Ancylostomatidae</taxon>
        <taxon>Ancylostomatinae</taxon>
        <taxon>Ancylostoma</taxon>
    </lineage>
</organism>
<evidence type="ECO:0000313" key="2">
    <source>
        <dbReference type="Proteomes" id="UP000024635"/>
    </source>
</evidence>
<proteinExistence type="predicted"/>
<comment type="caution">
    <text evidence="1">The sequence shown here is derived from an EMBL/GenBank/DDBJ whole genome shotgun (WGS) entry which is preliminary data.</text>
</comment>